<dbReference type="AlphaFoldDB" id="A0A4D7BD62"/>
<dbReference type="KEGG" id="pstg:E8M01_32425"/>
<reference evidence="2 3" key="1">
    <citation type="submission" date="2019-04" db="EMBL/GenBank/DDBJ databases">
        <title>Phreatobacter aquaticus sp. nov.</title>
        <authorList>
            <person name="Choi A."/>
        </authorList>
    </citation>
    <scope>NUCLEOTIDE SEQUENCE [LARGE SCALE GENOMIC DNA]</scope>
    <source>
        <strain evidence="2 3">KCTC 52518</strain>
    </source>
</reference>
<keyword evidence="3" id="KW-1185">Reference proteome</keyword>
<dbReference type="RefSeq" id="WP_136963942.1">
    <property type="nucleotide sequence ID" value="NZ_CP039690.1"/>
</dbReference>
<name>A0A4D7BD62_9HYPH</name>
<accession>A0A4D7BD62</accession>
<evidence type="ECO:0000256" key="1">
    <source>
        <dbReference type="SAM" id="MobiDB-lite"/>
    </source>
</evidence>
<gene>
    <name evidence="2" type="ORF">E8M01_32425</name>
</gene>
<dbReference type="Proteomes" id="UP000298781">
    <property type="component" value="Chromosome"/>
</dbReference>
<feature type="region of interest" description="Disordered" evidence="1">
    <location>
        <begin position="48"/>
        <end position="72"/>
    </location>
</feature>
<evidence type="ECO:0000313" key="2">
    <source>
        <dbReference type="EMBL" id="QCI68523.1"/>
    </source>
</evidence>
<evidence type="ECO:0000313" key="3">
    <source>
        <dbReference type="Proteomes" id="UP000298781"/>
    </source>
</evidence>
<dbReference type="EMBL" id="CP039690">
    <property type="protein sequence ID" value="QCI68523.1"/>
    <property type="molecule type" value="Genomic_DNA"/>
</dbReference>
<sequence length="72" mass="7602">MSKVDGREMEVVSVRTAAAGKTAIYCAWGLPGSHRVIRRFLADQIDKIPKPAKDGPVEAAEATPQEGGGDPP</sequence>
<protein>
    <submittedName>
        <fullName evidence="2">Uncharacterized protein</fullName>
    </submittedName>
</protein>
<proteinExistence type="predicted"/>
<organism evidence="2 3">
    <name type="scientific">Phreatobacter stygius</name>
    <dbReference type="NCBI Taxonomy" id="1940610"/>
    <lineage>
        <taxon>Bacteria</taxon>
        <taxon>Pseudomonadati</taxon>
        <taxon>Pseudomonadota</taxon>
        <taxon>Alphaproteobacteria</taxon>
        <taxon>Hyphomicrobiales</taxon>
        <taxon>Phreatobacteraceae</taxon>
        <taxon>Phreatobacter</taxon>
    </lineage>
</organism>